<keyword evidence="5 7" id="KW-1133">Transmembrane helix</keyword>
<dbReference type="GO" id="GO:0005886">
    <property type="term" value="C:plasma membrane"/>
    <property type="evidence" value="ECO:0007669"/>
    <property type="project" value="UniProtKB-SubCell"/>
</dbReference>
<protein>
    <submittedName>
        <fullName evidence="9">Trimeric intracellular cation channel family protein</fullName>
    </submittedName>
</protein>
<evidence type="ECO:0000256" key="1">
    <source>
        <dbReference type="ARBA" id="ARBA00004651"/>
    </source>
</evidence>
<keyword evidence="10" id="KW-1185">Reference proteome</keyword>
<dbReference type="EMBL" id="VWNA01000002">
    <property type="protein sequence ID" value="MQT14693.1"/>
    <property type="molecule type" value="Genomic_DNA"/>
</dbReference>
<dbReference type="AlphaFoldDB" id="A0A6A7Y607"/>
<evidence type="ECO:0000256" key="5">
    <source>
        <dbReference type="ARBA" id="ARBA00022989"/>
    </source>
</evidence>
<feature type="transmembrane region" description="Helical" evidence="7">
    <location>
        <begin position="96"/>
        <end position="117"/>
    </location>
</feature>
<evidence type="ECO:0000313" key="9">
    <source>
        <dbReference type="EMBL" id="MQT14693.1"/>
    </source>
</evidence>
<evidence type="ECO:0000256" key="6">
    <source>
        <dbReference type="ARBA" id="ARBA00023136"/>
    </source>
</evidence>
<evidence type="ECO:0000256" key="7">
    <source>
        <dbReference type="SAM" id="Phobius"/>
    </source>
</evidence>
<keyword evidence="6 7" id="KW-0472">Membrane</keyword>
<feature type="transmembrane region" description="Helical" evidence="7">
    <location>
        <begin position="71"/>
        <end position="90"/>
    </location>
</feature>
<organism evidence="9 10">
    <name type="scientific">Segnochrobactrum spirostomi</name>
    <dbReference type="NCBI Taxonomy" id="2608987"/>
    <lineage>
        <taxon>Bacteria</taxon>
        <taxon>Pseudomonadati</taxon>
        <taxon>Pseudomonadota</taxon>
        <taxon>Alphaproteobacteria</taxon>
        <taxon>Hyphomicrobiales</taxon>
        <taxon>Segnochrobactraceae</taxon>
        <taxon>Segnochrobactrum</taxon>
    </lineage>
</organism>
<comment type="caution">
    <text evidence="9">The sequence shown here is derived from an EMBL/GenBank/DDBJ whole genome shotgun (WGS) entry which is preliminary data.</text>
</comment>
<feature type="transmembrane region" description="Helical" evidence="7">
    <location>
        <begin position="129"/>
        <end position="148"/>
    </location>
</feature>
<feature type="transmembrane region" description="Helical" evidence="7">
    <location>
        <begin position="43"/>
        <end position="64"/>
    </location>
</feature>
<evidence type="ECO:0000259" key="8">
    <source>
        <dbReference type="Pfam" id="PF03458"/>
    </source>
</evidence>
<feature type="domain" description="Glycine transporter" evidence="8">
    <location>
        <begin position="72"/>
        <end position="143"/>
    </location>
</feature>
<sequence length="191" mass="19557">MAGAQRRFDVFGILVLAFVTAVSGGLMRDLLLGIVPPTALANWHMLAISMAGGLAAFAMPGLIARMRLSALVFDAAGLSAFAVLGTQTALDHGLIPLMAAILGMVTGVGGGVARDILTAEVPIVLRSDIYAVAALAGALVVAFGPALGLQAQPASLIGAALCFFLRLMAIRYGWNLPTSRAGQVADRSDRG</sequence>
<feature type="transmembrane region" description="Helical" evidence="7">
    <location>
        <begin position="154"/>
        <end position="174"/>
    </location>
</feature>
<evidence type="ECO:0000256" key="3">
    <source>
        <dbReference type="ARBA" id="ARBA00022475"/>
    </source>
</evidence>
<dbReference type="Pfam" id="PF03458">
    <property type="entry name" value="Gly_transporter"/>
    <property type="match status" value="2"/>
</dbReference>
<reference evidence="9 10" key="1">
    <citation type="submission" date="2019-09" db="EMBL/GenBank/DDBJ databases">
        <title>Segnochrobactrum spirostomi gen. nov., sp. nov., isolated from the ciliate Spirostomum cf. yagiui and description of a novel family, Segnochrobactraceae fam. nov. within the order Rhizobiales of the class Alphaproteobacteria.</title>
        <authorList>
            <person name="Akter S."/>
            <person name="Shazib S.U.A."/>
            <person name="Shin M.K."/>
        </authorList>
    </citation>
    <scope>NUCLEOTIDE SEQUENCE [LARGE SCALE GENOMIC DNA]</scope>
    <source>
        <strain evidence="9 10">Sp-1</strain>
    </source>
</reference>
<proteinExistence type="inferred from homology"/>
<gene>
    <name evidence="9" type="ORF">F0357_18940</name>
</gene>
<name>A0A6A7Y607_9HYPH</name>
<dbReference type="PANTHER" id="PTHR30506">
    <property type="entry name" value="INNER MEMBRANE PROTEIN"/>
    <property type="match status" value="1"/>
</dbReference>
<evidence type="ECO:0000256" key="4">
    <source>
        <dbReference type="ARBA" id="ARBA00022692"/>
    </source>
</evidence>
<comment type="subcellular location">
    <subcellularLocation>
        <location evidence="1">Cell membrane</location>
        <topology evidence="1">Multi-pass membrane protein</topology>
    </subcellularLocation>
</comment>
<evidence type="ECO:0000256" key="2">
    <source>
        <dbReference type="ARBA" id="ARBA00008193"/>
    </source>
</evidence>
<dbReference type="Proteomes" id="UP000332515">
    <property type="component" value="Unassembled WGS sequence"/>
</dbReference>
<comment type="similarity">
    <text evidence="2">Belongs to the UPF0126 family.</text>
</comment>
<feature type="domain" description="Glycine transporter" evidence="8">
    <location>
        <begin position="2"/>
        <end position="59"/>
    </location>
</feature>
<accession>A0A6A7Y607</accession>
<dbReference type="PANTHER" id="PTHR30506:SF3">
    <property type="entry name" value="UPF0126 INNER MEMBRANE PROTEIN YADS-RELATED"/>
    <property type="match status" value="1"/>
</dbReference>
<dbReference type="InterPro" id="IPR005115">
    <property type="entry name" value="Gly_transporter"/>
</dbReference>
<keyword evidence="4 7" id="KW-0812">Transmembrane</keyword>
<keyword evidence="3" id="KW-1003">Cell membrane</keyword>
<evidence type="ECO:0000313" key="10">
    <source>
        <dbReference type="Proteomes" id="UP000332515"/>
    </source>
</evidence>